<keyword evidence="9" id="KW-0802">TPR repeat</keyword>
<dbReference type="RefSeq" id="WP_236959660.1">
    <property type="nucleotide sequence ID" value="NZ_JAETXX010000009.1"/>
</dbReference>
<feature type="repeat" description="TPR" evidence="9">
    <location>
        <begin position="146"/>
        <end position="179"/>
    </location>
</feature>
<feature type="chain" id="PRO_5046545626" description="histidine kinase" evidence="12">
    <location>
        <begin position="22"/>
        <end position="655"/>
    </location>
</feature>
<feature type="transmembrane region" description="Helical" evidence="11">
    <location>
        <begin position="401"/>
        <end position="420"/>
    </location>
</feature>
<dbReference type="InterPro" id="IPR019734">
    <property type="entry name" value="TPR_rpt"/>
</dbReference>
<evidence type="ECO:0000256" key="10">
    <source>
        <dbReference type="SAM" id="Coils"/>
    </source>
</evidence>
<dbReference type="Proteomes" id="UP000829517">
    <property type="component" value="Unassembled WGS sequence"/>
</dbReference>
<reference evidence="14 15" key="1">
    <citation type="submission" date="2021-01" db="EMBL/GenBank/DDBJ databases">
        <title>Genome sequencing of Joostella atrarenae M1-2 (= KCTC 23194).</title>
        <authorList>
            <person name="Zakaria M.R."/>
            <person name="Lam M.Q."/>
            <person name="Chong C.S."/>
        </authorList>
    </citation>
    <scope>NUCLEOTIDE SEQUENCE [LARGE SCALE GENOMIC DNA]</scope>
    <source>
        <strain evidence="14 15">M1-2</strain>
    </source>
</reference>
<feature type="repeat" description="TPR" evidence="9">
    <location>
        <begin position="306"/>
        <end position="339"/>
    </location>
</feature>
<evidence type="ECO:0000256" key="3">
    <source>
        <dbReference type="ARBA" id="ARBA00022553"/>
    </source>
</evidence>
<dbReference type="InterPro" id="IPR003594">
    <property type="entry name" value="HATPase_dom"/>
</dbReference>
<evidence type="ECO:0000259" key="13">
    <source>
        <dbReference type="PROSITE" id="PS50109"/>
    </source>
</evidence>
<feature type="repeat" description="TPR" evidence="9">
    <location>
        <begin position="186"/>
        <end position="219"/>
    </location>
</feature>
<evidence type="ECO:0000256" key="8">
    <source>
        <dbReference type="ARBA" id="ARBA00023012"/>
    </source>
</evidence>
<dbReference type="PANTHER" id="PTHR24421:SF10">
    <property type="entry name" value="NITRATE_NITRITE SENSOR PROTEIN NARQ"/>
    <property type="match status" value="1"/>
</dbReference>
<comment type="catalytic activity">
    <reaction evidence="1">
        <text>ATP + protein L-histidine = ADP + protein N-phospho-L-histidine.</text>
        <dbReference type="EC" id="2.7.13.3"/>
    </reaction>
</comment>
<dbReference type="Pfam" id="PF13424">
    <property type="entry name" value="TPR_12"/>
    <property type="match status" value="2"/>
</dbReference>
<comment type="caution">
    <text evidence="14">The sequence shown here is derived from an EMBL/GenBank/DDBJ whole genome shotgun (WGS) entry which is preliminary data.</text>
</comment>
<keyword evidence="11" id="KW-0472">Membrane</keyword>
<keyword evidence="11" id="KW-1133">Transmembrane helix</keyword>
<dbReference type="Pfam" id="PF13374">
    <property type="entry name" value="TPR_10"/>
    <property type="match status" value="1"/>
</dbReference>
<keyword evidence="10" id="KW-0175">Coiled coil</keyword>
<keyword evidence="8" id="KW-0902">Two-component regulatory system</keyword>
<gene>
    <name evidence="14" type="ORF">JM658_12735</name>
</gene>
<keyword evidence="15" id="KW-1185">Reference proteome</keyword>
<dbReference type="Gene3D" id="1.20.5.1930">
    <property type="match status" value="1"/>
</dbReference>
<feature type="coiled-coil region" evidence="10">
    <location>
        <begin position="352"/>
        <end position="386"/>
    </location>
</feature>
<sequence length="655" mass="74683">MRIKHLLLATYCLLCIKYSVAQENSSIDSLISVYRSELNTTPIKAEKAVHEWLALSIKSKDSIKQAQAYYSLSNLGNITGNYKQVVTEAPKAIALLKAKNMINGLAACYNILGLGYKNLGRYPEAMDNFLLCLDYAEKTNDKQQQANAYQNIATLYILQKDYTKAANNLDRAANLYRELGDDDGVLVTLFNYANILKEQERYDEALKHYKTVLDYREKEGNKAAIAYVKINVAQLLVEQEKYAEAIPKLNETLDLLEELNFISDKAIVLNDLGLCHSKLGNTKEAISYFERSLKIGKDKSLASYNSQFYKNLSDLYSDVGNYRQALFYYKKGIIVSDDINSVDKEKYVANLQERYETELKETRIKLLEKEKKLNETELEKTALSLEKTALDLDKQRMVRNIFIIGCILLIGVLILLRYSYLKRMKVQQQLTYQKEENAKKEITELVKDHKLSVIEKYQEGQQEERSRLAREIHDGIGSDLASIKIGFEHYLEDHKSEPKAKRLLEAIGNSCKDIRSLSHQLHPLPFSKIGFSSFLKETLTQIKSNSSLSITTFLYPEEEIDDLSDSLLADTYRIIQELVNNILKHANATDVEVQLTKHDAYLNLVVSDNGSGFKTNNKQGIGLRNIKERVQKRDGDISIDSSPQHGTSITINFPF</sequence>
<evidence type="ECO:0000256" key="2">
    <source>
        <dbReference type="ARBA" id="ARBA00012438"/>
    </source>
</evidence>
<keyword evidence="3" id="KW-0597">Phosphoprotein</keyword>
<dbReference type="PROSITE" id="PS50109">
    <property type="entry name" value="HIS_KIN"/>
    <property type="match status" value="1"/>
</dbReference>
<dbReference type="EC" id="2.7.13.3" evidence="2"/>
<dbReference type="InterPro" id="IPR005467">
    <property type="entry name" value="His_kinase_dom"/>
</dbReference>
<dbReference type="EMBL" id="JAETXX010000009">
    <property type="protein sequence ID" value="MCF8715694.1"/>
    <property type="molecule type" value="Genomic_DNA"/>
</dbReference>
<evidence type="ECO:0000313" key="14">
    <source>
        <dbReference type="EMBL" id="MCF8715694.1"/>
    </source>
</evidence>
<evidence type="ECO:0000256" key="9">
    <source>
        <dbReference type="PROSITE-ProRule" id="PRU00339"/>
    </source>
</evidence>
<evidence type="ECO:0000256" key="4">
    <source>
        <dbReference type="ARBA" id="ARBA00022679"/>
    </source>
</evidence>
<dbReference type="SMART" id="SM00028">
    <property type="entry name" value="TPR"/>
    <property type="match status" value="6"/>
</dbReference>
<evidence type="ECO:0000256" key="11">
    <source>
        <dbReference type="SAM" id="Phobius"/>
    </source>
</evidence>
<dbReference type="GO" id="GO:0016301">
    <property type="term" value="F:kinase activity"/>
    <property type="evidence" value="ECO:0007669"/>
    <property type="project" value="UniProtKB-KW"/>
</dbReference>
<proteinExistence type="predicted"/>
<dbReference type="InterPro" id="IPR011990">
    <property type="entry name" value="TPR-like_helical_dom_sf"/>
</dbReference>
<accession>A0ABS9J5K8</accession>
<feature type="domain" description="Histidine kinase" evidence="13">
    <location>
        <begin position="471"/>
        <end position="655"/>
    </location>
</feature>
<dbReference type="InterPro" id="IPR050482">
    <property type="entry name" value="Sensor_HK_TwoCompSys"/>
</dbReference>
<organism evidence="14 15">
    <name type="scientific">Joostella atrarenae</name>
    <dbReference type="NCBI Taxonomy" id="679257"/>
    <lineage>
        <taxon>Bacteria</taxon>
        <taxon>Pseudomonadati</taxon>
        <taxon>Bacteroidota</taxon>
        <taxon>Flavobacteriia</taxon>
        <taxon>Flavobacteriales</taxon>
        <taxon>Flavobacteriaceae</taxon>
        <taxon>Joostella</taxon>
    </lineage>
</organism>
<keyword evidence="7" id="KW-0067">ATP-binding</keyword>
<protein>
    <recommendedName>
        <fullName evidence="2">histidine kinase</fullName>
        <ecNumber evidence="2">2.7.13.3</ecNumber>
    </recommendedName>
</protein>
<evidence type="ECO:0000256" key="12">
    <source>
        <dbReference type="SAM" id="SignalP"/>
    </source>
</evidence>
<dbReference type="SUPFAM" id="SSF55874">
    <property type="entry name" value="ATPase domain of HSP90 chaperone/DNA topoisomerase II/histidine kinase"/>
    <property type="match status" value="1"/>
</dbReference>
<dbReference type="Pfam" id="PF13181">
    <property type="entry name" value="TPR_8"/>
    <property type="match status" value="1"/>
</dbReference>
<dbReference type="Gene3D" id="3.30.565.10">
    <property type="entry name" value="Histidine kinase-like ATPase, C-terminal domain"/>
    <property type="match status" value="1"/>
</dbReference>
<evidence type="ECO:0000256" key="6">
    <source>
        <dbReference type="ARBA" id="ARBA00022777"/>
    </source>
</evidence>
<evidence type="ECO:0000256" key="1">
    <source>
        <dbReference type="ARBA" id="ARBA00000085"/>
    </source>
</evidence>
<keyword evidence="6 14" id="KW-0418">Kinase</keyword>
<dbReference type="Gene3D" id="1.25.40.10">
    <property type="entry name" value="Tetratricopeptide repeat domain"/>
    <property type="match status" value="2"/>
</dbReference>
<feature type="signal peptide" evidence="12">
    <location>
        <begin position="1"/>
        <end position="21"/>
    </location>
</feature>
<name>A0ABS9J5K8_9FLAO</name>
<dbReference type="Pfam" id="PF02518">
    <property type="entry name" value="HATPase_c"/>
    <property type="match status" value="1"/>
</dbReference>
<keyword evidence="4" id="KW-0808">Transferase</keyword>
<keyword evidence="5" id="KW-0547">Nucleotide-binding</keyword>
<evidence type="ECO:0000256" key="5">
    <source>
        <dbReference type="ARBA" id="ARBA00022741"/>
    </source>
</evidence>
<evidence type="ECO:0000313" key="15">
    <source>
        <dbReference type="Proteomes" id="UP000829517"/>
    </source>
</evidence>
<keyword evidence="11" id="KW-0812">Transmembrane</keyword>
<dbReference type="SUPFAM" id="SSF48452">
    <property type="entry name" value="TPR-like"/>
    <property type="match status" value="2"/>
</dbReference>
<dbReference type="PANTHER" id="PTHR24421">
    <property type="entry name" value="NITRATE/NITRITE SENSOR PROTEIN NARX-RELATED"/>
    <property type="match status" value="1"/>
</dbReference>
<dbReference type="InterPro" id="IPR011712">
    <property type="entry name" value="Sig_transdc_His_kin_sub3_dim/P"/>
</dbReference>
<dbReference type="PROSITE" id="PS50005">
    <property type="entry name" value="TPR"/>
    <property type="match status" value="4"/>
</dbReference>
<keyword evidence="12" id="KW-0732">Signal</keyword>
<dbReference type="InterPro" id="IPR036890">
    <property type="entry name" value="HATPase_C_sf"/>
</dbReference>
<evidence type="ECO:0000256" key="7">
    <source>
        <dbReference type="ARBA" id="ARBA00022840"/>
    </source>
</evidence>
<dbReference type="CDD" id="cd16917">
    <property type="entry name" value="HATPase_UhpB-NarQ-NarX-like"/>
    <property type="match status" value="1"/>
</dbReference>
<feature type="repeat" description="TPR" evidence="9">
    <location>
        <begin position="266"/>
        <end position="299"/>
    </location>
</feature>
<dbReference type="Pfam" id="PF07730">
    <property type="entry name" value="HisKA_3"/>
    <property type="match status" value="1"/>
</dbReference>